<sequence>MVPCTCVPLCYLFNLPTHCWHLWGKPGSQVCDTSQCMHVCTPSSVAMATSKVRKQHPKGSCPHEDQARLLVLCSAHHICSLWRIPSQIFTALLPPPDFLLHSFAITHAFPMRPLRKQRLINGENKTLNQLQAQFLTSPLNGRTLHLPEPQFSHQ</sequence>
<accession>A0ABN8ZFZ1</accession>
<gene>
    <name evidence="1" type="ORF">MRATA1EN1_LOCUS21784</name>
</gene>
<organism evidence="1 2">
    <name type="scientific">Rangifer tarandus platyrhynchus</name>
    <name type="common">Svalbard reindeer</name>
    <dbReference type="NCBI Taxonomy" id="3082113"/>
    <lineage>
        <taxon>Eukaryota</taxon>
        <taxon>Metazoa</taxon>
        <taxon>Chordata</taxon>
        <taxon>Craniata</taxon>
        <taxon>Vertebrata</taxon>
        <taxon>Euteleostomi</taxon>
        <taxon>Mammalia</taxon>
        <taxon>Eutheria</taxon>
        <taxon>Laurasiatheria</taxon>
        <taxon>Artiodactyla</taxon>
        <taxon>Ruminantia</taxon>
        <taxon>Pecora</taxon>
        <taxon>Cervidae</taxon>
        <taxon>Odocoileinae</taxon>
        <taxon>Rangifer</taxon>
    </lineage>
</organism>
<evidence type="ECO:0000313" key="2">
    <source>
        <dbReference type="Proteomes" id="UP001176941"/>
    </source>
</evidence>
<proteinExistence type="predicted"/>
<keyword evidence="2" id="KW-1185">Reference proteome</keyword>
<protein>
    <submittedName>
        <fullName evidence="1">Uncharacterized protein</fullName>
    </submittedName>
</protein>
<dbReference type="EMBL" id="OX459969">
    <property type="protein sequence ID" value="CAI9172822.1"/>
    <property type="molecule type" value="Genomic_DNA"/>
</dbReference>
<name>A0ABN8ZFZ1_RANTA</name>
<reference evidence="1" key="1">
    <citation type="submission" date="2023-04" db="EMBL/GenBank/DDBJ databases">
        <authorList>
            <consortium name="ELIXIR-Norway"/>
        </authorList>
    </citation>
    <scope>NUCLEOTIDE SEQUENCE [LARGE SCALE GENOMIC DNA]</scope>
</reference>
<evidence type="ECO:0000313" key="1">
    <source>
        <dbReference type="EMBL" id="CAI9172822.1"/>
    </source>
</evidence>
<dbReference type="Proteomes" id="UP001176941">
    <property type="component" value="Chromosome 33"/>
</dbReference>